<dbReference type="InterPro" id="IPR025669">
    <property type="entry name" value="AAA_dom"/>
</dbReference>
<dbReference type="CDD" id="cd02042">
    <property type="entry name" value="ParAB_family"/>
    <property type="match status" value="1"/>
</dbReference>
<name>A0A845DJV5_9BACT</name>
<dbReference type="FunFam" id="3.40.50.300:FF:000285">
    <property type="entry name" value="Sporulation initiation inhibitor Soj"/>
    <property type="match status" value="1"/>
</dbReference>
<dbReference type="InterPro" id="IPR027417">
    <property type="entry name" value="P-loop_NTPase"/>
</dbReference>
<dbReference type="SUPFAM" id="SSF52540">
    <property type="entry name" value="P-loop containing nucleoside triphosphate hydrolases"/>
    <property type="match status" value="1"/>
</dbReference>
<dbReference type="AlphaFoldDB" id="A0A845DJV5"/>
<dbReference type="PANTHER" id="PTHR13696:SF52">
    <property type="entry name" value="PARA FAMILY PROTEIN CT_582"/>
    <property type="match status" value="1"/>
</dbReference>
<organism evidence="2 3">
    <name type="scientific">Candidatus Spechtbacteria bacterium SB0662_bin_43</name>
    <dbReference type="NCBI Taxonomy" id="2604897"/>
    <lineage>
        <taxon>Bacteria</taxon>
        <taxon>Candidatus Spechtiibacteriota</taxon>
    </lineage>
</organism>
<comment type="caution">
    <text evidence="2">The sequence shown here is derived from an EMBL/GenBank/DDBJ whole genome shotgun (WGS) entry which is preliminary data.</text>
</comment>
<sequence>MAYIITVCNQKGGVGKTSTAVNVVAALALELKKRVLFIDMDPQANASSTLNGRDRDQTVYHTLAGGILPEDVVHTTQYETIDLLPASAELAGAAVEMVNISNREFRLYDIIMRMQGDYDFIFIDAPPTLDLLTLNSIVAAHYVIIPVQCEYYAMEGLGQLLATIGMVKDNLGKEVQVLGAVCTMYDSRNRLSGTVVNEVRTKFPGYVFEAVIPRNVALAEAPGYGKTIFEFNPSSKGAVAYNALMYEIVNRLKQQTDSE</sequence>
<gene>
    <name evidence="2" type="ORF">F4X82_03035</name>
</gene>
<dbReference type="EMBL" id="VXOY01000026">
    <property type="protein sequence ID" value="MYE38466.1"/>
    <property type="molecule type" value="Genomic_DNA"/>
</dbReference>
<evidence type="ECO:0000259" key="1">
    <source>
        <dbReference type="Pfam" id="PF13614"/>
    </source>
</evidence>
<evidence type="ECO:0000313" key="2">
    <source>
        <dbReference type="EMBL" id="MYE38466.1"/>
    </source>
</evidence>
<dbReference type="Proteomes" id="UP000449092">
    <property type="component" value="Unassembled WGS sequence"/>
</dbReference>
<accession>A0A845DJV5</accession>
<evidence type="ECO:0000313" key="3">
    <source>
        <dbReference type="Proteomes" id="UP000449092"/>
    </source>
</evidence>
<reference evidence="2 3" key="1">
    <citation type="submission" date="2019-09" db="EMBL/GenBank/DDBJ databases">
        <title>Characterisation of the sponge microbiome using genome-centric metagenomics.</title>
        <authorList>
            <person name="Engelberts J.P."/>
            <person name="Robbins S.J."/>
            <person name="De Goeij J.M."/>
            <person name="Aranda M."/>
            <person name="Bell S.C."/>
            <person name="Webster N.S."/>
        </authorList>
    </citation>
    <scope>NUCLEOTIDE SEQUENCE [LARGE SCALE GENOMIC DNA]</scope>
    <source>
        <strain evidence="2">SB0662_bin_43</strain>
    </source>
</reference>
<dbReference type="PANTHER" id="PTHR13696">
    <property type="entry name" value="P-LOOP CONTAINING NUCLEOSIDE TRIPHOSPHATE HYDROLASE"/>
    <property type="match status" value="1"/>
</dbReference>
<proteinExistence type="predicted"/>
<dbReference type="Gene3D" id="3.40.50.300">
    <property type="entry name" value="P-loop containing nucleotide triphosphate hydrolases"/>
    <property type="match status" value="1"/>
</dbReference>
<feature type="domain" description="AAA" evidence="1">
    <location>
        <begin position="4"/>
        <end position="176"/>
    </location>
</feature>
<protein>
    <submittedName>
        <fullName evidence="2">ParA family protein</fullName>
    </submittedName>
</protein>
<dbReference type="PIRSF" id="PIRSF009320">
    <property type="entry name" value="Nuc_binding_HP_1000"/>
    <property type="match status" value="1"/>
</dbReference>
<dbReference type="Pfam" id="PF13614">
    <property type="entry name" value="AAA_31"/>
    <property type="match status" value="1"/>
</dbReference>
<dbReference type="InterPro" id="IPR050678">
    <property type="entry name" value="DNA_Partitioning_ATPase"/>
</dbReference>